<dbReference type="SUPFAM" id="SSF56519">
    <property type="entry name" value="Penicillin binding protein dimerisation domain"/>
    <property type="match status" value="1"/>
</dbReference>
<dbReference type="EMBL" id="JBHSRD010000002">
    <property type="protein sequence ID" value="MFC6005608.1"/>
    <property type="molecule type" value="Genomic_DNA"/>
</dbReference>
<proteinExistence type="inferred from homology"/>
<evidence type="ECO:0000256" key="4">
    <source>
        <dbReference type="SAM" id="MobiDB-lite"/>
    </source>
</evidence>
<name>A0ABW1J9M4_9ACTN</name>
<dbReference type="InterPro" id="IPR050515">
    <property type="entry name" value="Beta-lactam/transpept"/>
</dbReference>
<evidence type="ECO:0000256" key="5">
    <source>
        <dbReference type="SAM" id="Phobius"/>
    </source>
</evidence>
<organism evidence="8 9">
    <name type="scientific">Angustibacter luteus</name>
    <dbReference type="NCBI Taxonomy" id="658456"/>
    <lineage>
        <taxon>Bacteria</taxon>
        <taxon>Bacillati</taxon>
        <taxon>Actinomycetota</taxon>
        <taxon>Actinomycetes</taxon>
        <taxon>Kineosporiales</taxon>
        <taxon>Kineosporiaceae</taxon>
    </lineage>
</organism>
<dbReference type="PANTHER" id="PTHR30627:SF1">
    <property type="entry name" value="PEPTIDOGLYCAN D,D-TRANSPEPTIDASE FTSI"/>
    <property type="match status" value="1"/>
</dbReference>
<evidence type="ECO:0000256" key="2">
    <source>
        <dbReference type="ARBA" id="ARBA00007171"/>
    </source>
</evidence>
<keyword evidence="3 5" id="KW-0472">Membrane</keyword>
<dbReference type="InterPro" id="IPR001460">
    <property type="entry name" value="PCN-bd_Tpept"/>
</dbReference>
<feature type="region of interest" description="Disordered" evidence="4">
    <location>
        <begin position="1"/>
        <end position="80"/>
    </location>
</feature>
<keyword evidence="5" id="KW-1133">Transmembrane helix</keyword>
<dbReference type="InterPro" id="IPR036138">
    <property type="entry name" value="PBP_dimer_sf"/>
</dbReference>
<dbReference type="Pfam" id="PF03717">
    <property type="entry name" value="PBP_dimer"/>
    <property type="match status" value="1"/>
</dbReference>
<dbReference type="PANTHER" id="PTHR30627">
    <property type="entry name" value="PEPTIDOGLYCAN D,D-TRANSPEPTIDASE"/>
    <property type="match status" value="1"/>
</dbReference>
<dbReference type="SUPFAM" id="SSF56601">
    <property type="entry name" value="beta-lactamase/transpeptidase-like"/>
    <property type="match status" value="1"/>
</dbReference>
<keyword evidence="9" id="KW-1185">Reference proteome</keyword>
<sequence length="664" mass="69957">MDAKGARGSARSGTPNRVPAQRKPAARSASRTTTRPTPRSTTRPAAQRSARAAGRPASQQRGGRRPPPPPARRPKLGHPQRRARAMFIGVCFVLSLFAVQLLRLQALDASAMAEQALGSRLTTVPVSAARGEIVDRSGVVLATSLERYNVTVDQTTVQLYKKYERDPVTGKKHEVTLGIAGAAAALAPVLGMDVATVEAKLTGTRRFAYITKGVTPEVWRKVDALGVTGIYPERTTQRSYPADGVGASVVGFVGKDNTPLAGLELKLNKLLTGTPGSQTYERDPQGRHIPTGDIAQKAAVPGSTVQLTLDRDLQWKAEQALAAKVKETGALSGTVVVMSVDGRILALANAPTFDPNVPAQSKPANLSNRALSEVYEPGSTSKVMTAAAALEEGVVTPSTPFEVPGEIHRAGKVFHDSHAHAVEALTFAGVLAKSSNVGTIMAGEKLAPTTMYSYLNKFGIGQPSGLAFPGESRGILAQPQDWSGSQRYTVLFGQGLSVNAVQAAGVYQTIANDGVRVQPELVAGTVDANGTLKPAAAPKQTRVVSAKTAATLRRMLEGVVSKDGTAPEAKIAGYRVAGKTGTAQRFDPTCGCYRGYTGSFIGMAPADDPQLVVAVTLQRPVRGYFGGTVAAPVFKDVMTYALQKMQIPPTGSKSPTIRLTPKDR</sequence>
<feature type="transmembrane region" description="Helical" evidence="5">
    <location>
        <begin position="83"/>
        <end position="102"/>
    </location>
</feature>
<dbReference type="Gene3D" id="3.40.710.10">
    <property type="entry name" value="DD-peptidase/beta-lactamase superfamily"/>
    <property type="match status" value="1"/>
</dbReference>
<evidence type="ECO:0000313" key="9">
    <source>
        <dbReference type="Proteomes" id="UP001596189"/>
    </source>
</evidence>
<evidence type="ECO:0000259" key="6">
    <source>
        <dbReference type="Pfam" id="PF00905"/>
    </source>
</evidence>
<protein>
    <submittedName>
        <fullName evidence="8">Peptidoglycan D,D-transpeptidase FtsI family protein</fullName>
    </submittedName>
</protein>
<evidence type="ECO:0000256" key="1">
    <source>
        <dbReference type="ARBA" id="ARBA00004370"/>
    </source>
</evidence>
<comment type="caution">
    <text evidence="8">The sequence shown here is derived from an EMBL/GenBank/DDBJ whole genome shotgun (WGS) entry which is preliminary data.</text>
</comment>
<keyword evidence="5" id="KW-0812">Transmembrane</keyword>
<feature type="domain" description="Penicillin-binding protein dimerisation" evidence="7">
    <location>
        <begin position="126"/>
        <end position="290"/>
    </location>
</feature>
<dbReference type="Proteomes" id="UP001596189">
    <property type="component" value="Unassembled WGS sequence"/>
</dbReference>
<dbReference type="Gene3D" id="3.90.1310.10">
    <property type="entry name" value="Penicillin-binding protein 2a (Domain 2)"/>
    <property type="match status" value="1"/>
</dbReference>
<feature type="compositionally biased region" description="Low complexity" evidence="4">
    <location>
        <begin position="26"/>
        <end position="61"/>
    </location>
</feature>
<dbReference type="Gene3D" id="3.30.450.330">
    <property type="match status" value="1"/>
</dbReference>
<evidence type="ECO:0000256" key="3">
    <source>
        <dbReference type="ARBA" id="ARBA00023136"/>
    </source>
</evidence>
<dbReference type="InterPro" id="IPR012338">
    <property type="entry name" value="Beta-lactam/transpept-like"/>
</dbReference>
<accession>A0ABW1J9M4</accession>
<dbReference type="Pfam" id="PF00905">
    <property type="entry name" value="Transpeptidase"/>
    <property type="match status" value="1"/>
</dbReference>
<dbReference type="InterPro" id="IPR005311">
    <property type="entry name" value="PBP_dimer"/>
</dbReference>
<comment type="subcellular location">
    <subcellularLocation>
        <location evidence="1">Membrane</location>
    </subcellularLocation>
</comment>
<gene>
    <name evidence="8" type="ORF">ACFQDO_00555</name>
</gene>
<comment type="similarity">
    <text evidence="2">Belongs to the transpeptidase family.</text>
</comment>
<evidence type="ECO:0000313" key="8">
    <source>
        <dbReference type="EMBL" id="MFC6005608.1"/>
    </source>
</evidence>
<reference evidence="9" key="1">
    <citation type="journal article" date="2019" name="Int. J. Syst. Evol. Microbiol.">
        <title>The Global Catalogue of Microorganisms (GCM) 10K type strain sequencing project: providing services to taxonomists for standard genome sequencing and annotation.</title>
        <authorList>
            <consortium name="The Broad Institute Genomics Platform"/>
            <consortium name="The Broad Institute Genome Sequencing Center for Infectious Disease"/>
            <person name="Wu L."/>
            <person name="Ma J."/>
        </authorList>
    </citation>
    <scope>NUCLEOTIDE SEQUENCE [LARGE SCALE GENOMIC DNA]</scope>
    <source>
        <strain evidence="9">KACC 14249</strain>
    </source>
</reference>
<dbReference type="RefSeq" id="WP_345716493.1">
    <property type="nucleotide sequence ID" value="NZ_BAABFP010000005.1"/>
</dbReference>
<evidence type="ECO:0000259" key="7">
    <source>
        <dbReference type="Pfam" id="PF03717"/>
    </source>
</evidence>
<feature type="domain" description="Penicillin-binding protein transpeptidase" evidence="6">
    <location>
        <begin position="333"/>
        <end position="638"/>
    </location>
</feature>